<feature type="compositionally biased region" description="Basic and acidic residues" evidence="1">
    <location>
        <begin position="173"/>
        <end position="195"/>
    </location>
</feature>
<comment type="caution">
    <text evidence="2">The sequence shown here is derived from an EMBL/GenBank/DDBJ whole genome shotgun (WGS) entry which is preliminary data.</text>
</comment>
<dbReference type="Proteomes" id="UP001221757">
    <property type="component" value="Unassembled WGS sequence"/>
</dbReference>
<dbReference type="EMBL" id="JARKIE010000257">
    <property type="protein sequence ID" value="KAJ7660605.1"/>
    <property type="molecule type" value="Genomic_DNA"/>
</dbReference>
<gene>
    <name evidence="2" type="ORF">B0H17DRAFT_1259937</name>
</gene>
<proteinExistence type="predicted"/>
<sequence length="328" mass="35600">MSGGSAGRLVAFVVREGEHAEEVEEDAEVEEARARRTSPCTHPRITSRGAGTRTRAARRRRATRIEAENRKGYGGKSTEEKKDGEREEGSGAAAAHSTRARNRGGLGTEAPTPSPSSPSAASPCATASTRWQRSTHPQFGAKNGRKGTGRNGEKRDEGWEEGMTGGGRRKGGGRGDRRSQMGRERTWREGAREPNGDYTAQEGYVVYGARGMWQKDGGRRIQGYEGTGAWGKEGRSCMPPTLASSGGGHEARVRIHAVWSAILKRAARRAYSAHSEANVRRKMRAVLSTLPAPMTAGSGNEHGWREAGTRTRAFRMRDNRLGVTSTRE</sequence>
<reference evidence="2" key="1">
    <citation type="submission" date="2023-03" db="EMBL/GenBank/DDBJ databases">
        <title>Massive genome expansion in bonnet fungi (Mycena s.s.) driven by repeated elements and novel gene families across ecological guilds.</title>
        <authorList>
            <consortium name="Lawrence Berkeley National Laboratory"/>
            <person name="Harder C.B."/>
            <person name="Miyauchi S."/>
            <person name="Viragh M."/>
            <person name="Kuo A."/>
            <person name="Thoen E."/>
            <person name="Andreopoulos B."/>
            <person name="Lu D."/>
            <person name="Skrede I."/>
            <person name="Drula E."/>
            <person name="Henrissat B."/>
            <person name="Morin E."/>
            <person name="Kohler A."/>
            <person name="Barry K."/>
            <person name="LaButti K."/>
            <person name="Morin E."/>
            <person name="Salamov A."/>
            <person name="Lipzen A."/>
            <person name="Mereny Z."/>
            <person name="Hegedus B."/>
            <person name="Baldrian P."/>
            <person name="Stursova M."/>
            <person name="Weitz H."/>
            <person name="Taylor A."/>
            <person name="Grigoriev I.V."/>
            <person name="Nagy L.G."/>
            <person name="Martin F."/>
            <person name="Kauserud H."/>
        </authorList>
    </citation>
    <scope>NUCLEOTIDE SEQUENCE</scope>
    <source>
        <strain evidence="2">CBHHK067</strain>
    </source>
</reference>
<protein>
    <submittedName>
        <fullName evidence="2">Uncharacterized protein</fullName>
    </submittedName>
</protein>
<feature type="compositionally biased region" description="Low complexity" evidence="1">
    <location>
        <begin position="44"/>
        <end position="54"/>
    </location>
</feature>
<accession>A0AAD7G566</accession>
<organism evidence="2 3">
    <name type="scientific">Mycena rosella</name>
    <name type="common">Pink bonnet</name>
    <name type="synonym">Agaricus rosellus</name>
    <dbReference type="NCBI Taxonomy" id="1033263"/>
    <lineage>
        <taxon>Eukaryota</taxon>
        <taxon>Fungi</taxon>
        <taxon>Dikarya</taxon>
        <taxon>Basidiomycota</taxon>
        <taxon>Agaricomycotina</taxon>
        <taxon>Agaricomycetes</taxon>
        <taxon>Agaricomycetidae</taxon>
        <taxon>Agaricales</taxon>
        <taxon>Marasmiineae</taxon>
        <taxon>Mycenaceae</taxon>
        <taxon>Mycena</taxon>
    </lineage>
</organism>
<evidence type="ECO:0000256" key="1">
    <source>
        <dbReference type="SAM" id="MobiDB-lite"/>
    </source>
</evidence>
<feature type="region of interest" description="Disordered" evidence="1">
    <location>
        <begin position="16"/>
        <end position="195"/>
    </location>
</feature>
<feature type="compositionally biased region" description="Basic and acidic residues" evidence="1">
    <location>
        <begin position="63"/>
        <end position="89"/>
    </location>
</feature>
<feature type="compositionally biased region" description="Low complexity" evidence="1">
    <location>
        <begin position="117"/>
        <end position="129"/>
    </location>
</feature>
<keyword evidence="3" id="KW-1185">Reference proteome</keyword>
<evidence type="ECO:0000313" key="2">
    <source>
        <dbReference type="EMBL" id="KAJ7660605.1"/>
    </source>
</evidence>
<evidence type="ECO:0000313" key="3">
    <source>
        <dbReference type="Proteomes" id="UP001221757"/>
    </source>
</evidence>
<dbReference type="AlphaFoldDB" id="A0AAD7G566"/>
<name>A0AAD7G566_MYCRO</name>